<gene>
    <name evidence="1" type="ORF">RJT34_18747</name>
</gene>
<name>A0AAN9PEA6_CLITE</name>
<dbReference type="AlphaFoldDB" id="A0AAN9PEA6"/>
<organism evidence="1 2">
    <name type="scientific">Clitoria ternatea</name>
    <name type="common">Butterfly pea</name>
    <dbReference type="NCBI Taxonomy" id="43366"/>
    <lineage>
        <taxon>Eukaryota</taxon>
        <taxon>Viridiplantae</taxon>
        <taxon>Streptophyta</taxon>
        <taxon>Embryophyta</taxon>
        <taxon>Tracheophyta</taxon>
        <taxon>Spermatophyta</taxon>
        <taxon>Magnoliopsida</taxon>
        <taxon>eudicotyledons</taxon>
        <taxon>Gunneridae</taxon>
        <taxon>Pentapetalae</taxon>
        <taxon>rosids</taxon>
        <taxon>fabids</taxon>
        <taxon>Fabales</taxon>
        <taxon>Fabaceae</taxon>
        <taxon>Papilionoideae</taxon>
        <taxon>50 kb inversion clade</taxon>
        <taxon>NPAAA clade</taxon>
        <taxon>indigoferoid/millettioid clade</taxon>
        <taxon>Phaseoleae</taxon>
        <taxon>Clitoria</taxon>
    </lineage>
</organism>
<keyword evidence="2" id="KW-1185">Reference proteome</keyword>
<dbReference type="Proteomes" id="UP001359559">
    <property type="component" value="Unassembled WGS sequence"/>
</dbReference>
<accession>A0AAN9PEA6</accession>
<evidence type="ECO:0000313" key="1">
    <source>
        <dbReference type="EMBL" id="KAK7295835.1"/>
    </source>
</evidence>
<evidence type="ECO:0000313" key="2">
    <source>
        <dbReference type="Proteomes" id="UP001359559"/>
    </source>
</evidence>
<proteinExistence type="predicted"/>
<sequence>MLCTPCLDRITLLGLLLSLLVAHFLNTNRWFDINIFFFSIVNGGVYTTVTVESFGGMIPCFRCWTVDF</sequence>
<protein>
    <submittedName>
        <fullName evidence="1">Uncharacterized protein</fullName>
    </submittedName>
</protein>
<comment type="caution">
    <text evidence="1">The sequence shown here is derived from an EMBL/GenBank/DDBJ whole genome shotgun (WGS) entry which is preliminary data.</text>
</comment>
<dbReference type="EMBL" id="JAYKXN010000004">
    <property type="protein sequence ID" value="KAK7295835.1"/>
    <property type="molecule type" value="Genomic_DNA"/>
</dbReference>
<reference evidence="1 2" key="1">
    <citation type="submission" date="2024-01" db="EMBL/GenBank/DDBJ databases">
        <title>The genomes of 5 underutilized Papilionoideae crops provide insights into root nodulation and disease resistance.</title>
        <authorList>
            <person name="Yuan L."/>
        </authorList>
    </citation>
    <scope>NUCLEOTIDE SEQUENCE [LARGE SCALE GENOMIC DNA]</scope>
    <source>
        <strain evidence="1">LY-2023</strain>
        <tissue evidence="1">Leaf</tissue>
    </source>
</reference>